<comment type="subcellular location">
    <subcellularLocation>
        <location evidence="1">Membrane</location>
        <topology evidence="1">Multi-pass membrane protein</topology>
    </subcellularLocation>
</comment>
<keyword evidence="4 6" id="KW-1133">Transmembrane helix</keyword>
<dbReference type="InterPro" id="IPR006696">
    <property type="entry name" value="DUF423"/>
</dbReference>
<evidence type="ECO:0000256" key="4">
    <source>
        <dbReference type="ARBA" id="ARBA00022989"/>
    </source>
</evidence>
<name>A0A099L138_COLPS</name>
<dbReference type="EMBL" id="JQEC01000011">
    <property type="protein sequence ID" value="KGJ96135.1"/>
    <property type="molecule type" value="Genomic_DNA"/>
</dbReference>
<dbReference type="RefSeq" id="WP_081967719.1">
    <property type="nucleotide sequence ID" value="NZ_JQEC01000011.1"/>
</dbReference>
<comment type="caution">
    <text evidence="7">The sequence shown here is derived from an EMBL/GenBank/DDBJ whole genome shotgun (WGS) entry which is preliminary data.</text>
</comment>
<gene>
    <name evidence="7" type="ORF">GAB14E_0082</name>
</gene>
<evidence type="ECO:0000256" key="1">
    <source>
        <dbReference type="ARBA" id="ARBA00004141"/>
    </source>
</evidence>
<evidence type="ECO:0008006" key="9">
    <source>
        <dbReference type="Google" id="ProtNLM"/>
    </source>
</evidence>
<dbReference type="PANTHER" id="PTHR43461">
    <property type="entry name" value="TRANSMEMBRANE PROTEIN 256"/>
    <property type="match status" value="1"/>
</dbReference>
<keyword evidence="3 6" id="KW-0812">Transmembrane</keyword>
<evidence type="ECO:0000256" key="6">
    <source>
        <dbReference type="SAM" id="Phobius"/>
    </source>
</evidence>
<dbReference type="GO" id="GO:0005886">
    <property type="term" value="C:plasma membrane"/>
    <property type="evidence" value="ECO:0007669"/>
    <property type="project" value="TreeGrafter"/>
</dbReference>
<keyword evidence="5 6" id="KW-0472">Membrane</keyword>
<feature type="transmembrane region" description="Helical" evidence="6">
    <location>
        <begin position="117"/>
        <end position="140"/>
    </location>
</feature>
<evidence type="ECO:0000256" key="2">
    <source>
        <dbReference type="ARBA" id="ARBA00009694"/>
    </source>
</evidence>
<reference evidence="7 8" key="1">
    <citation type="submission" date="2014-08" db="EMBL/GenBank/DDBJ databases">
        <title>Genomic and Phenotypic Diversity of Colwellia psychrerythraea strains from Disparate Marine Basins.</title>
        <authorList>
            <person name="Techtmann S.M."/>
            <person name="Stelling S.C."/>
            <person name="Utturkar S.M."/>
            <person name="Alshibli N."/>
            <person name="Harris A."/>
            <person name="Brown S.D."/>
            <person name="Hazen T.C."/>
        </authorList>
    </citation>
    <scope>NUCLEOTIDE SEQUENCE [LARGE SCALE GENOMIC DNA]</scope>
    <source>
        <strain evidence="7 8">GAB14E</strain>
    </source>
</reference>
<feature type="transmembrane region" description="Helical" evidence="6">
    <location>
        <begin position="67"/>
        <end position="84"/>
    </location>
</feature>
<dbReference type="Proteomes" id="UP000029868">
    <property type="component" value="Unassembled WGS sequence"/>
</dbReference>
<sequence length="146" mass="15706">MNSPNVSSTNINKPQLKLAASTTLLKSMMFFVGISGCFSVLFGAWLAHGGQTLPVNVQSSLATALQYQFFHTLALLVTLVWLKVAEPSKVLLSACIAFVTGILLFCGVIYIKSFFELAAIGKITPFGGIAFALAWLLLAIESKNNF</sequence>
<feature type="transmembrane region" description="Helical" evidence="6">
    <location>
        <begin position="91"/>
        <end position="111"/>
    </location>
</feature>
<dbReference type="OrthoDB" id="9802121at2"/>
<evidence type="ECO:0000256" key="3">
    <source>
        <dbReference type="ARBA" id="ARBA00022692"/>
    </source>
</evidence>
<dbReference type="Pfam" id="PF04241">
    <property type="entry name" value="DUF423"/>
    <property type="match status" value="1"/>
</dbReference>
<comment type="similarity">
    <text evidence="2">Belongs to the UPF0382 family.</text>
</comment>
<proteinExistence type="inferred from homology"/>
<organism evidence="7 8">
    <name type="scientific">Colwellia psychrerythraea</name>
    <name type="common">Vibrio psychroerythus</name>
    <dbReference type="NCBI Taxonomy" id="28229"/>
    <lineage>
        <taxon>Bacteria</taxon>
        <taxon>Pseudomonadati</taxon>
        <taxon>Pseudomonadota</taxon>
        <taxon>Gammaproteobacteria</taxon>
        <taxon>Alteromonadales</taxon>
        <taxon>Colwelliaceae</taxon>
        <taxon>Colwellia</taxon>
    </lineage>
</organism>
<dbReference type="PATRIC" id="fig|28229.3.peg.1013"/>
<feature type="transmembrane region" description="Helical" evidence="6">
    <location>
        <begin position="27"/>
        <end position="47"/>
    </location>
</feature>
<protein>
    <recommendedName>
        <fullName evidence="9">DUF423 domain-containing protein</fullName>
    </recommendedName>
</protein>
<evidence type="ECO:0000256" key="5">
    <source>
        <dbReference type="ARBA" id="ARBA00023136"/>
    </source>
</evidence>
<dbReference type="PANTHER" id="PTHR43461:SF1">
    <property type="entry name" value="TRANSMEMBRANE PROTEIN 256"/>
    <property type="match status" value="1"/>
</dbReference>
<evidence type="ECO:0000313" key="8">
    <source>
        <dbReference type="Proteomes" id="UP000029868"/>
    </source>
</evidence>
<accession>A0A099L138</accession>
<dbReference type="AlphaFoldDB" id="A0A099L138"/>
<evidence type="ECO:0000313" key="7">
    <source>
        <dbReference type="EMBL" id="KGJ96135.1"/>
    </source>
</evidence>